<dbReference type="Proteomes" id="UP001215598">
    <property type="component" value="Unassembled WGS sequence"/>
</dbReference>
<gene>
    <name evidence="1" type="ORF">B0H16DRAFT_1687737</name>
</gene>
<dbReference type="AlphaFoldDB" id="A0AAD7JJW0"/>
<dbReference type="EMBL" id="JARKIB010000028">
    <property type="protein sequence ID" value="KAJ7764323.1"/>
    <property type="molecule type" value="Genomic_DNA"/>
</dbReference>
<keyword evidence="2" id="KW-1185">Reference proteome</keyword>
<reference evidence="1" key="1">
    <citation type="submission" date="2023-03" db="EMBL/GenBank/DDBJ databases">
        <title>Massive genome expansion in bonnet fungi (Mycena s.s.) driven by repeated elements and novel gene families across ecological guilds.</title>
        <authorList>
            <consortium name="Lawrence Berkeley National Laboratory"/>
            <person name="Harder C.B."/>
            <person name="Miyauchi S."/>
            <person name="Viragh M."/>
            <person name="Kuo A."/>
            <person name="Thoen E."/>
            <person name="Andreopoulos B."/>
            <person name="Lu D."/>
            <person name="Skrede I."/>
            <person name="Drula E."/>
            <person name="Henrissat B."/>
            <person name="Morin E."/>
            <person name="Kohler A."/>
            <person name="Barry K."/>
            <person name="LaButti K."/>
            <person name="Morin E."/>
            <person name="Salamov A."/>
            <person name="Lipzen A."/>
            <person name="Mereny Z."/>
            <person name="Hegedus B."/>
            <person name="Baldrian P."/>
            <person name="Stursova M."/>
            <person name="Weitz H."/>
            <person name="Taylor A."/>
            <person name="Grigoriev I.V."/>
            <person name="Nagy L.G."/>
            <person name="Martin F."/>
            <person name="Kauserud H."/>
        </authorList>
    </citation>
    <scope>NUCLEOTIDE SEQUENCE</scope>
    <source>
        <strain evidence="1">CBHHK182m</strain>
    </source>
</reference>
<comment type="caution">
    <text evidence="1">The sequence shown here is derived from an EMBL/GenBank/DDBJ whole genome shotgun (WGS) entry which is preliminary data.</text>
</comment>
<sequence>MPVPVAKVPFTTIGIHKAPTHLTRETFYANIHTLADAHLGLPPGKNILKYQLILPNDRLDEPIKALGLPAPQTLALTMMACETPEHFAEFFGHPDIAKSVAAAPEFQEGAILFSADAGVRLDRGSQEDSLIAEGIFRRPVGIPMEQFYQTLNQFADTFCALPTAQKNVLKYTMWTGNESAANAVDTPGVPLTRDPVVVVLPNITDGEQSIEAGMEIGGDAELKELAVGLESSGVLADAYWFCADIATKCDRSE</sequence>
<name>A0AAD7JJW0_9AGAR</name>
<evidence type="ECO:0000313" key="2">
    <source>
        <dbReference type="Proteomes" id="UP001215598"/>
    </source>
</evidence>
<protein>
    <submittedName>
        <fullName evidence="1">Uncharacterized protein</fullName>
    </submittedName>
</protein>
<accession>A0AAD7JJW0</accession>
<proteinExistence type="predicted"/>
<evidence type="ECO:0000313" key="1">
    <source>
        <dbReference type="EMBL" id="KAJ7764323.1"/>
    </source>
</evidence>
<organism evidence="1 2">
    <name type="scientific">Mycena metata</name>
    <dbReference type="NCBI Taxonomy" id="1033252"/>
    <lineage>
        <taxon>Eukaryota</taxon>
        <taxon>Fungi</taxon>
        <taxon>Dikarya</taxon>
        <taxon>Basidiomycota</taxon>
        <taxon>Agaricomycotina</taxon>
        <taxon>Agaricomycetes</taxon>
        <taxon>Agaricomycetidae</taxon>
        <taxon>Agaricales</taxon>
        <taxon>Marasmiineae</taxon>
        <taxon>Mycenaceae</taxon>
        <taxon>Mycena</taxon>
    </lineage>
</organism>